<gene>
    <name evidence="3" type="ORF">QYS48_13420</name>
</gene>
<sequence>MKENHKCLNCGEELDSSQNFCPNCGQENSDKKLPIGEFLKDFFSNTLSFDTILFKTINPFLFRPGKLTRAFNEGKRRRYINPIRLYLIFSLFYFFMISLTVPKDFIDSNIRSGLNQKEILDSARIGNLDSAGIQAIIQKTKTPDSLVKEIEKASKKVKDSTDRWATLKYWADDNTLNDQEFEANLDSIGFDQDLFETKIIRSFINNSSIFTYQAVRNLPLMMFIFLPIFALILKLLFFKKRYYYIEHLIHGLHLHAFAYFIYGLGILIISLYPTIDGTVIFVSFIWVSTYALFSIKKLYNNGWFKSFLKFIILGVFYGSLLVFGFLLELYISLISL</sequence>
<proteinExistence type="predicted"/>
<protein>
    <submittedName>
        <fullName evidence="3">DUF3667 domain-containing protein</fullName>
    </submittedName>
</protein>
<feature type="domain" description="Zinc-ribbon" evidence="2">
    <location>
        <begin position="6"/>
        <end position="26"/>
    </location>
</feature>
<dbReference type="AlphaFoldDB" id="A0AA49JDY3"/>
<dbReference type="InterPro" id="IPR022134">
    <property type="entry name" value="DUF3667"/>
</dbReference>
<evidence type="ECO:0000259" key="2">
    <source>
        <dbReference type="Pfam" id="PF13240"/>
    </source>
</evidence>
<name>A0AA49JDY3_9BACT</name>
<keyword evidence="1" id="KW-0812">Transmembrane</keyword>
<feature type="transmembrane region" description="Helical" evidence="1">
    <location>
        <begin position="278"/>
        <end position="295"/>
    </location>
</feature>
<accession>A0AA49JDY3</accession>
<evidence type="ECO:0000313" key="4">
    <source>
        <dbReference type="Proteomes" id="UP001244443"/>
    </source>
</evidence>
<dbReference type="Pfam" id="PF13240">
    <property type="entry name" value="Zn_Ribbon_1"/>
    <property type="match status" value="1"/>
</dbReference>
<dbReference type="InterPro" id="IPR026870">
    <property type="entry name" value="Zinc_ribbon_dom"/>
</dbReference>
<feature type="transmembrane region" description="Helical" evidence="1">
    <location>
        <begin position="249"/>
        <end position="272"/>
    </location>
</feature>
<feature type="transmembrane region" description="Helical" evidence="1">
    <location>
        <begin position="218"/>
        <end position="237"/>
    </location>
</feature>
<dbReference type="Proteomes" id="UP001244443">
    <property type="component" value="Chromosome"/>
</dbReference>
<reference evidence="3" key="1">
    <citation type="submission" date="2023-08" db="EMBL/GenBank/DDBJ databases">
        <title>Comparative genomics and taxonomic characterization of three novel marine species of genus Marivirga.</title>
        <authorList>
            <person name="Muhammad N."/>
            <person name="Kim S.-G."/>
        </authorList>
    </citation>
    <scope>NUCLEOTIDE SEQUENCE [LARGE SCALE GENOMIC DNA]</scope>
    <source>
        <strain evidence="3">ABR2-2</strain>
    </source>
</reference>
<feature type="transmembrane region" description="Helical" evidence="1">
    <location>
        <begin position="83"/>
        <end position="101"/>
    </location>
</feature>
<keyword evidence="4" id="KW-1185">Reference proteome</keyword>
<organism evidence="3 4">
    <name type="scientific">Marivirga arenosa</name>
    <dbReference type="NCBI Taxonomy" id="3059076"/>
    <lineage>
        <taxon>Bacteria</taxon>
        <taxon>Pseudomonadati</taxon>
        <taxon>Bacteroidota</taxon>
        <taxon>Cytophagia</taxon>
        <taxon>Cytophagales</taxon>
        <taxon>Marivirgaceae</taxon>
        <taxon>Marivirga</taxon>
    </lineage>
</organism>
<dbReference type="Pfam" id="PF12412">
    <property type="entry name" value="DUF3667"/>
    <property type="match status" value="1"/>
</dbReference>
<feature type="transmembrane region" description="Helical" evidence="1">
    <location>
        <begin position="307"/>
        <end position="331"/>
    </location>
</feature>
<keyword evidence="1" id="KW-1133">Transmembrane helix</keyword>
<keyword evidence="1" id="KW-0472">Membrane</keyword>
<dbReference type="EMBL" id="CP129970">
    <property type="protein sequence ID" value="WKK87604.2"/>
    <property type="molecule type" value="Genomic_DNA"/>
</dbReference>
<dbReference type="RefSeq" id="WP_308357308.1">
    <property type="nucleotide sequence ID" value="NZ_CP129970.2"/>
</dbReference>
<evidence type="ECO:0000313" key="3">
    <source>
        <dbReference type="EMBL" id="WKK87604.2"/>
    </source>
</evidence>
<evidence type="ECO:0000256" key="1">
    <source>
        <dbReference type="SAM" id="Phobius"/>
    </source>
</evidence>